<protein>
    <submittedName>
        <fullName evidence="2">Uncharacterized protein</fullName>
    </submittedName>
</protein>
<sequence>MRTDTLQLLSVLPLAELAEIAADPRRGAVAGAPEPPVHGAPSPPARRVEAEAAPTECARA</sequence>
<name>A0ABX5QGP1_9MICO</name>
<organism evidence="2 3">
    <name type="scientific">Leucobacter muris</name>
    <dbReference type="NCBI Taxonomy" id="1935379"/>
    <lineage>
        <taxon>Bacteria</taxon>
        <taxon>Bacillati</taxon>
        <taxon>Actinomycetota</taxon>
        <taxon>Actinomycetes</taxon>
        <taxon>Micrococcales</taxon>
        <taxon>Microbacteriaceae</taxon>
        <taxon>Leucobacter</taxon>
    </lineage>
</organism>
<feature type="compositionally biased region" description="Pro residues" evidence="1">
    <location>
        <begin position="33"/>
        <end position="44"/>
    </location>
</feature>
<reference evidence="2 3" key="1">
    <citation type="submission" date="2019-01" db="EMBL/GenBank/DDBJ databases">
        <title>Leucobacter muris sp. nov. isolated from the nose of a laboratory mouse.</title>
        <authorList>
            <person name="Benga L."/>
            <person name="Sproeer C."/>
            <person name="Schumann P."/>
            <person name="Verbarg S."/>
            <person name="Bunk B."/>
            <person name="Engelhardt E."/>
            <person name="Benten P.M."/>
            <person name="Sager M."/>
        </authorList>
    </citation>
    <scope>NUCLEOTIDE SEQUENCE [LARGE SCALE GENOMIC DNA]</scope>
    <source>
        <strain evidence="2 3">DSM 101948</strain>
    </source>
</reference>
<gene>
    <name evidence="2" type="ORF">Leucomu_09445</name>
</gene>
<keyword evidence="3" id="KW-1185">Reference proteome</keyword>
<dbReference type="EMBL" id="CP035037">
    <property type="protein sequence ID" value="QAB18114.1"/>
    <property type="molecule type" value="Genomic_DNA"/>
</dbReference>
<dbReference type="RefSeq" id="WP_017883133.1">
    <property type="nucleotide sequence ID" value="NZ_CP035037.1"/>
</dbReference>
<feature type="region of interest" description="Disordered" evidence="1">
    <location>
        <begin position="26"/>
        <end position="60"/>
    </location>
</feature>
<proteinExistence type="predicted"/>
<dbReference type="Proteomes" id="UP000285768">
    <property type="component" value="Chromosome"/>
</dbReference>
<evidence type="ECO:0000313" key="2">
    <source>
        <dbReference type="EMBL" id="QAB18114.1"/>
    </source>
</evidence>
<evidence type="ECO:0000256" key="1">
    <source>
        <dbReference type="SAM" id="MobiDB-lite"/>
    </source>
</evidence>
<evidence type="ECO:0000313" key="3">
    <source>
        <dbReference type="Proteomes" id="UP000285768"/>
    </source>
</evidence>
<accession>A0ABX5QGP1</accession>